<evidence type="ECO:0000313" key="1">
    <source>
        <dbReference type="EMBL" id="ODM87271.1"/>
    </source>
</evidence>
<organism evidence="1 2">
    <name type="scientific">Orchesella cincta</name>
    <name type="common">Springtail</name>
    <name type="synonym">Podura cincta</name>
    <dbReference type="NCBI Taxonomy" id="48709"/>
    <lineage>
        <taxon>Eukaryota</taxon>
        <taxon>Metazoa</taxon>
        <taxon>Ecdysozoa</taxon>
        <taxon>Arthropoda</taxon>
        <taxon>Hexapoda</taxon>
        <taxon>Collembola</taxon>
        <taxon>Entomobryomorpha</taxon>
        <taxon>Entomobryoidea</taxon>
        <taxon>Orchesellidae</taxon>
        <taxon>Orchesellinae</taxon>
        <taxon>Orchesella</taxon>
    </lineage>
</organism>
<accession>A0A1D2M2Y0</accession>
<name>A0A1D2M2Y0_ORCCI</name>
<dbReference type="AlphaFoldDB" id="A0A1D2M2Y0"/>
<gene>
    <name evidence="1" type="ORF">Ocin01_19411</name>
</gene>
<evidence type="ECO:0000313" key="2">
    <source>
        <dbReference type="Proteomes" id="UP000094527"/>
    </source>
</evidence>
<dbReference type="OrthoDB" id="6375539at2759"/>
<proteinExistence type="predicted"/>
<protein>
    <submittedName>
        <fullName evidence="1">Uncharacterized protein</fullName>
    </submittedName>
</protein>
<comment type="caution">
    <text evidence="1">The sequence shown here is derived from an EMBL/GenBank/DDBJ whole genome shotgun (WGS) entry which is preliminary data.</text>
</comment>
<dbReference type="Proteomes" id="UP000094527">
    <property type="component" value="Unassembled WGS sequence"/>
</dbReference>
<dbReference type="EMBL" id="LJIJ01005694">
    <property type="protein sequence ID" value="ODM87271.1"/>
    <property type="molecule type" value="Genomic_DNA"/>
</dbReference>
<sequence>MKTNEKRDNFIRGRFDLENWSTSYPSRFKTVLMFKECHIPFEFASSQKVVVKIPQPPRTRMMLGIEFTLLRQSVIQELILYDFRTFGFTGHTAMCVFHISVHLEDPISVELKALDSITYWISCQLQKKICPLVKTLIIFQYHNAARPLPRKYRIVLPPVYYSQLILTSPERLFKMVHVLVLS</sequence>
<reference evidence="1 2" key="1">
    <citation type="journal article" date="2016" name="Genome Biol. Evol.">
        <title>Gene Family Evolution Reflects Adaptation to Soil Environmental Stressors in the Genome of the Collembolan Orchesella cincta.</title>
        <authorList>
            <person name="Faddeeva-Vakhrusheva A."/>
            <person name="Derks M.F."/>
            <person name="Anvar S.Y."/>
            <person name="Agamennone V."/>
            <person name="Suring W."/>
            <person name="Smit S."/>
            <person name="van Straalen N.M."/>
            <person name="Roelofs D."/>
        </authorList>
    </citation>
    <scope>NUCLEOTIDE SEQUENCE [LARGE SCALE GENOMIC DNA]</scope>
    <source>
        <tissue evidence="1">Mixed pool</tissue>
    </source>
</reference>
<keyword evidence="2" id="KW-1185">Reference proteome</keyword>